<comment type="caution">
    <text evidence="1">The sequence shown here is derived from an EMBL/GenBank/DDBJ whole genome shotgun (WGS) entry which is preliminary data.</text>
</comment>
<dbReference type="AlphaFoldDB" id="A0A0F9EYA8"/>
<protein>
    <submittedName>
        <fullName evidence="1">Uncharacterized protein</fullName>
    </submittedName>
</protein>
<reference evidence="1" key="1">
    <citation type="journal article" date="2015" name="Nature">
        <title>Complex archaea that bridge the gap between prokaryotes and eukaryotes.</title>
        <authorList>
            <person name="Spang A."/>
            <person name="Saw J.H."/>
            <person name="Jorgensen S.L."/>
            <person name="Zaremba-Niedzwiedzka K."/>
            <person name="Martijn J."/>
            <person name="Lind A.E."/>
            <person name="van Eijk R."/>
            <person name="Schleper C."/>
            <person name="Guy L."/>
            <person name="Ettema T.J."/>
        </authorList>
    </citation>
    <scope>NUCLEOTIDE SEQUENCE</scope>
</reference>
<gene>
    <name evidence="1" type="ORF">LCGC14_2371600</name>
</gene>
<accession>A0A0F9EYA8</accession>
<organism evidence="1">
    <name type="scientific">marine sediment metagenome</name>
    <dbReference type="NCBI Taxonomy" id="412755"/>
    <lineage>
        <taxon>unclassified sequences</taxon>
        <taxon>metagenomes</taxon>
        <taxon>ecological metagenomes</taxon>
    </lineage>
</organism>
<sequence>MPEAYVAFNIQISRELSDVIEAVMRNTGIKKAALGRALLWEALHARKAGAKGEKR</sequence>
<proteinExistence type="predicted"/>
<name>A0A0F9EYA8_9ZZZZ</name>
<dbReference type="EMBL" id="LAZR01034970">
    <property type="protein sequence ID" value="KKL28788.1"/>
    <property type="molecule type" value="Genomic_DNA"/>
</dbReference>
<evidence type="ECO:0000313" key="1">
    <source>
        <dbReference type="EMBL" id="KKL28788.1"/>
    </source>
</evidence>